<dbReference type="InterPro" id="IPR005135">
    <property type="entry name" value="Endo/exonuclease/phosphatase"/>
</dbReference>
<evidence type="ECO:0000313" key="6">
    <source>
        <dbReference type="EMBL" id="SPD19449.1"/>
    </source>
</evidence>
<feature type="compositionally biased region" description="Basic and acidic residues" evidence="2">
    <location>
        <begin position="261"/>
        <end position="273"/>
    </location>
</feature>
<dbReference type="AlphaFoldDB" id="A0A2N9I611"/>
<dbReference type="InterPro" id="IPR025558">
    <property type="entry name" value="DUF4283"/>
</dbReference>
<evidence type="ECO:0000256" key="2">
    <source>
        <dbReference type="SAM" id="MobiDB-lite"/>
    </source>
</evidence>
<name>A0A2N9I611_FAGSY</name>
<dbReference type="CDD" id="cd01650">
    <property type="entry name" value="RT_nLTR_like"/>
    <property type="match status" value="1"/>
</dbReference>
<evidence type="ECO:0008006" key="7">
    <source>
        <dbReference type="Google" id="ProtNLM"/>
    </source>
</evidence>
<dbReference type="Gene3D" id="3.60.10.10">
    <property type="entry name" value="Endonuclease/exonuclease/phosphatase"/>
    <property type="match status" value="1"/>
</dbReference>
<reference evidence="6" key="1">
    <citation type="submission" date="2018-02" db="EMBL/GenBank/DDBJ databases">
        <authorList>
            <person name="Cohen D.B."/>
            <person name="Kent A.D."/>
        </authorList>
    </citation>
    <scope>NUCLEOTIDE SEQUENCE</scope>
</reference>
<dbReference type="GO" id="GO:0003824">
    <property type="term" value="F:catalytic activity"/>
    <property type="evidence" value="ECO:0007669"/>
    <property type="project" value="InterPro"/>
</dbReference>
<keyword evidence="1" id="KW-0175">Coiled coil</keyword>
<dbReference type="EMBL" id="OIVN01004824">
    <property type="protein sequence ID" value="SPD19449.1"/>
    <property type="molecule type" value="Genomic_DNA"/>
</dbReference>
<proteinExistence type="predicted"/>
<gene>
    <name evidence="6" type="ORF">FSB_LOCUS47331</name>
</gene>
<accession>A0A2N9I611</accession>
<feature type="region of interest" description="Disordered" evidence="2">
    <location>
        <begin position="222"/>
        <end position="284"/>
    </location>
</feature>
<feature type="compositionally biased region" description="Basic and acidic residues" evidence="2">
    <location>
        <begin position="241"/>
        <end position="252"/>
    </location>
</feature>
<dbReference type="InterPro" id="IPR000477">
    <property type="entry name" value="RT_dom"/>
</dbReference>
<feature type="domain" description="Endonuclease/exonuclease/phosphatase" evidence="4">
    <location>
        <begin position="278"/>
        <end position="415"/>
    </location>
</feature>
<dbReference type="Pfam" id="PF00078">
    <property type="entry name" value="RVT_1"/>
    <property type="match status" value="1"/>
</dbReference>
<feature type="domain" description="Reverse transcriptase" evidence="3">
    <location>
        <begin position="740"/>
        <end position="824"/>
    </location>
</feature>
<feature type="coiled-coil region" evidence="1">
    <location>
        <begin position="536"/>
        <end position="563"/>
    </location>
</feature>
<sequence>MTEELGQRWQRLSVTTEKEDAIQGKESEKTLVIQKGKKSLIGKLAGSKTANREALCRVMNMLWKPRKSLKVQEIGENLFIFEFTEERDKARVLGGCPWLFDRHMLLLHEFDSLTPPREFIFKSSPLWVQVFDLPLYHMTEEVGELIGNAMGGHIETEVTEDGVGWGKYLRYERLPLFCHACGIIGHGEKECVTRRNQQEQGRVGTLQYGAWLRADFHIKRSGQSFGPNPTAAEEEEDEVVAETKEPMQKEAGECSNLRRVGKGEEHREQERCLTEGGSRGLGNPRAVRTLRDLQKMKAPKVLFLSETKLNVEEMEWIRVGLKYDSAFVVPSKGRSGGLALLWDEDVDLSITSYTRFHIDAQIKSQEGLWRFTGFYGHPETAKRKGSWALLKYLKEISPLPWVCMGDFNEILSGDEKAGVTWNNSRDVEGFSGGRLDRGFGNMLWKEMFKNAMIVNIPVSYSDHMAISLVLLCNDQLRKRAPRLFRFEQAWTKHEECEKVIVDVWRDTESPETPTFQLVEKLKLCRKELIGWSKASFGNIKIKLEELEETLKQLESNNQGQHSAQIKILKMEVNELLEKEEVYWKQRARIAWLKEGDRNTKFFHSKATQRQKKNMVKGLIDKEGRWHQDPNKMEEIAVEYFEDIFTSTNSVDLDSSTEGIEKFVTDAMNQSLTCVFREEEVDEAIHQMHLSKAPGPDGFSAAFYQKYWNTVGPKVRSAVLSMLNDRTILQKINFTYIVLIPKKKNPKSMSEFRPISLCNVIYKIVAKVLANRLKMILPQVISDNQSAFVPERLITNNILIAYELLHQMNSRRRGKKEFMALKLDMSFDVWLEDYPLSLRDVILREIPL</sequence>
<evidence type="ECO:0000256" key="1">
    <source>
        <dbReference type="SAM" id="Coils"/>
    </source>
</evidence>
<dbReference type="InterPro" id="IPR052343">
    <property type="entry name" value="Retrotransposon-Effector_Assoc"/>
</dbReference>
<evidence type="ECO:0000259" key="3">
    <source>
        <dbReference type="Pfam" id="PF00078"/>
    </source>
</evidence>
<protein>
    <recommendedName>
        <fullName evidence="7">Reverse transcriptase domain-containing protein</fullName>
    </recommendedName>
</protein>
<feature type="domain" description="DUF4283" evidence="5">
    <location>
        <begin position="35"/>
        <end position="112"/>
    </location>
</feature>
<evidence type="ECO:0000259" key="5">
    <source>
        <dbReference type="Pfam" id="PF14111"/>
    </source>
</evidence>
<dbReference type="SUPFAM" id="SSF56672">
    <property type="entry name" value="DNA/RNA polymerases"/>
    <property type="match status" value="1"/>
</dbReference>
<dbReference type="InterPro" id="IPR036691">
    <property type="entry name" value="Endo/exonu/phosph_ase_sf"/>
</dbReference>
<dbReference type="Pfam" id="PF14111">
    <property type="entry name" value="DUF4283"/>
    <property type="match status" value="1"/>
</dbReference>
<organism evidence="6">
    <name type="scientific">Fagus sylvatica</name>
    <name type="common">Beechnut</name>
    <dbReference type="NCBI Taxonomy" id="28930"/>
    <lineage>
        <taxon>Eukaryota</taxon>
        <taxon>Viridiplantae</taxon>
        <taxon>Streptophyta</taxon>
        <taxon>Embryophyta</taxon>
        <taxon>Tracheophyta</taxon>
        <taxon>Spermatophyta</taxon>
        <taxon>Magnoliopsida</taxon>
        <taxon>eudicotyledons</taxon>
        <taxon>Gunneridae</taxon>
        <taxon>Pentapetalae</taxon>
        <taxon>rosids</taxon>
        <taxon>fabids</taxon>
        <taxon>Fagales</taxon>
        <taxon>Fagaceae</taxon>
        <taxon>Fagus</taxon>
    </lineage>
</organism>
<evidence type="ECO:0000259" key="4">
    <source>
        <dbReference type="Pfam" id="PF03372"/>
    </source>
</evidence>
<dbReference type="PANTHER" id="PTHR46890">
    <property type="entry name" value="NON-LTR RETROLELEMENT REVERSE TRANSCRIPTASE-LIKE PROTEIN-RELATED"/>
    <property type="match status" value="1"/>
</dbReference>
<dbReference type="Pfam" id="PF03372">
    <property type="entry name" value="Exo_endo_phos"/>
    <property type="match status" value="1"/>
</dbReference>
<dbReference type="InterPro" id="IPR043502">
    <property type="entry name" value="DNA/RNA_pol_sf"/>
</dbReference>
<dbReference type="PANTHER" id="PTHR46890:SF48">
    <property type="entry name" value="RNA-DIRECTED DNA POLYMERASE"/>
    <property type="match status" value="1"/>
</dbReference>
<dbReference type="SUPFAM" id="SSF56219">
    <property type="entry name" value="DNase I-like"/>
    <property type="match status" value="1"/>
</dbReference>